<evidence type="ECO:0008006" key="4">
    <source>
        <dbReference type="Google" id="ProtNLM"/>
    </source>
</evidence>
<comment type="caution">
    <text evidence="2">The sequence shown here is derived from an EMBL/GenBank/DDBJ whole genome shotgun (WGS) entry which is preliminary data.</text>
</comment>
<organism evidence="2 3">
    <name type="scientific">Novosphingobium clariflavum</name>
    <dbReference type="NCBI Taxonomy" id="2029884"/>
    <lineage>
        <taxon>Bacteria</taxon>
        <taxon>Pseudomonadati</taxon>
        <taxon>Pseudomonadota</taxon>
        <taxon>Alphaproteobacteria</taxon>
        <taxon>Sphingomonadales</taxon>
        <taxon>Sphingomonadaceae</taxon>
        <taxon>Novosphingobium</taxon>
    </lineage>
</organism>
<dbReference type="EMBL" id="JBHLTM010000009">
    <property type="protein sequence ID" value="MFC0683351.1"/>
    <property type="molecule type" value="Genomic_DNA"/>
</dbReference>
<gene>
    <name evidence="2" type="ORF">ACFFF8_01950</name>
</gene>
<evidence type="ECO:0000313" key="3">
    <source>
        <dbReference type="Proteomes" id="UP001589858"/>
    </source>
</evidence>
<evidence type="ECO:0000313" key="2">
    <source>
        <dbReference type="EMBL" id="MFC0683351.1"/>
    </source>
</evidence>
<feature type="region of interest" description="Disordered" evidence="1">
    <location>
        <begin position="148"/>
        <end position="183"/>
    </location>
</feature>
<name>A0ABV6S283_9SPHN</name>
<protein>
    <recommendedName>
        <fullName evidence="4">Biopolymer transporter ExbD</fullName>
    </recommendedName>
</protein>
<sequence length="183" mass="19064">MALVSARTATSWQTSLADLSLILFMLMAAALAHRPVPPRTEAKTQTARPDTAHPQAPSAQGEPLALYIAAPGAPPLARWLESQPRDPRQQLTVTLAYGPGAEAKALETAAALVREQGGSLASARIVIEPGPGLGVAPLRAALAFDAPPVEAQSGQSPPMEARPGVARSLRRAGEQTSHGRPPR</sequence>
<keyword evidence="3" id="KW-1185">Reference proteome</keyword>
<dbReference type="Proteomes" id="UP001589858">
    <property type="component" value="Unassembled WGS sequence"/>
</dbReference>
<dbReference type="RefSeq" id="WP_267220342.1">
    <property type="nucleotide sequence ID" value="NZ_JAPCWC010000007.1"/>
</dbReference>
<accession>A0ABV6S283</accession>
<proteinExistence type="predicted"/>
<evidence type="ECO:0000256" key="1">
    <source>
        <dbReference type="SAM" id="MobiDB-lite"/>
    </source>
</evidence>
<reference evidence="2 3" key="1">
    <citation type="submission" date="2024-09" db="EMBL/GenBank/DDBJ databases">
        <authorList>
            <person name="Sun Q."/>
            <person name="Mori K."/>
        </authorList>
    </citation>
    <scope>NUCLEOTIDE SEQUENCE [LARGE SCALE GENOMIC DNA]</scope>
    <source>
        <strain evidence="2 3">CICC 11035S</strain>
    </source>
</reference>
<feature type="region of interest" description="Disordered" evidence="1">
    <location>
        <begin position="37"/>
        <end position="60"/>
    </location>
</feature>
<feature type="compositionally biased region" description="Polar residues" evidence="1">
    <location>
        <begin position="174"/>
        <end position="183"/>
    </location>
</feature>